<name>A0AB39S5B5_9ACTN</name>
<dbReference type="Gene3D" id="1.10.10.10">
    <property type="entry name" value="Winged helix-like DNA-binding domain superfamily/Winged helix DNA-binding domain"/>
    <property type="match status" value="1"/>
</dbReference>
<organism evidence="3">
    <name type="scientific">Streptomyces sp. R35</name>
    <dbReference type="NCBI Taxonomy" id="3238630"/>
    <lineage>
        <taxon>Bacteria</taxon>
        <taxon>Bacillati</taxon>
        <taxon>Actinomycetota</taxon>
        <taxon>Actinomycetes</taxon>
        <taxon>Kitasatosporales</taxon>
        <taxon>Streptomycetaceae</taxon>
        <taxon>Streptomyces</taxon>
    </lineage>
</organism>
<dbReference type="InterPro" id="IPR000792">
    <property type="entry name" value="Tscrpt_reg_LuxR_C"/>
</dbReference>
<gene>
    <name evidence="3" type="ORF">AB5J50_15115</name>
</gene>
<protein>
    <submittedName>
        <fullName evidence="3">Response regulator transcription factor</fullName>
    </submittedName>
</protein>
<accession>A0AB39S5B5</accession>
<dbReference type="Pfam" id="PF00196">
    <property type="entry name" value="GerE"/>
    <property type="match status" value="1"/>
</dbReference>
<dbReference type="InterPro" id="IPR039420">
    <property type="entry name" value="WalR-like"/>
</dbReference>
<dbReference type="GO" id="GO:0003677">
    <property type="term" value="F:DNA binding"/>
    <property type="evidence" value="ECO:0007669"/>
    <property type="project" value="UniProtKB-KW"/>
</dbReference>
<proteinExistence type="predicted"/>
<dbReference type="PROSITE" id="PS50043">
    <property type="entry name" value="HTH_LUXR_2"/>
    <property type="match status" value="1"/>
</dbReference>
<keyword evidence="1" id="KW-0238">DNA-binding</keyword>
<dbReference type="InterPro" id="IPR016032">
    <property type="entry name" value="Sig_transdc_resp-reg_C-effctor"/>
</dbReference>
<feature type="domain" description="HTH luxR-type" evidence="2">
    <location>
        <begin position="62"/>
        <end position="127"/>
    </location>
</feature>
<dbReference type="AlphaFoldDB" id="A0AB39S5B5"/>
<dbReference type="RefSeq" id="WP_369258331.1">
    <property type="nucleotide sequence ID" value="NZ_CP163440.1"/>
</dbReference>
<dbReference type="EMBL" id="CP163440">
    <property type="protein sequence ID" value="XDQ62036.1"/>
    <property type="molecule type" value="Genomic_DNA"/>
</dbReference>
<evidence type="ECO:0000313" key="3">
    <source>
        <dbReference type="EMBL" id="XDQ62036.1"/>
    </source>
</evidence>
<dbReference type="PANTHER" id="PTHR43214">
    <property type="entry name" value="TWO-COMPONENT RESPONSE REGULATOR"/>
    <property type="match status" value="1"/>
</dbReference>
<reference evidence="3" key="1">
    <citation type="submission" date="2024-07" db="EMBL/GenBank/DDBJ databases">
        <authorList>
            <person name="Yu S.T."/>
        </authorList>
    </citation>
    <scope>NUCLEOTIDE SEQUENCE</scope>
    <source>
        <strain evidence="3">R35</strain>
    </source>
</reference>
<dbReference type="GO" id="GO:0006355">
    <property type="term" value="P:regulation of DNA-templated transcription"/>
    <property type="evidence" value="ECO:0007669"/>
    <property type="project" value="InterPro"/>
</dbReference>
<sequence length="156" mass="16729">MRVSSGPLPNLAFVGTELAVVYAFARDGQPLGLVARGEAMGALHQYQQVLWEHGAEPVPHCHTARSVVLDPTQAQVLRLLGSGMKDDTAARQMNVSVRTYRRHVAAILKSLHVNTRFEAGLKAAELGLLSKRRTSAQDTGLGGGRLMPSFLSGNAC</sequence>
<dbReference type="SUPFAM" id="SSF46894">
    <property type="entry name" value="C-terminal effector domain of the bipartite response regulators"/>
    <property type="match status" value="1"/>
</dbReference>
<evidence type="ECO:0000256" key="1">
    <source>
        <dbReference type="ARBA" id="ARBA00023125"/>
    </source>
</evidence>
<dbReference type="SMART" id="SM00421">
    <property type="entry name" value="HTH_LUXR"/>
    <property type="match status" value="1"/>
</dbReference>
<evidence type="ECO:0000259" key="2">
    <source>
        <dbReference type="PROSITE" id="PS50043"/>
    </source>
</evidence>
<dbReference type="InterPro" id="IPR036388">
    <property type="entry name" value="WH-like_DNA-bd_sf"/>
</dbReference>